<organism evidence="1 2">
    <name type="scientific">Catellatospora methionotrophica</name>
    <dbReference type="NCBI Taxonomy" id="121620"/>
    <lineage>
        <taxon>Bacteria</taxon>
        <taxon>Bacillati</taxon>
        <taxon>Actinomycetota</taxon>
        <taxon>Actinomycetes</taxon>
        <taxon>Micromonosporales</taxon>
        <taxon>Micromonosporaceae</taxon>
        <taxon>Catellatospora</taxon>
    </lineage>
</organism>
<proteinExistence type="predicted"/>
<dbReference type="RefSeq" id="WP_166388354.1">
    <property type="nucleotide sequence ID" value="NZ_BAAATT010000026.1"/>
</dbReference>
<keyword evidence="2" id="KW-1185">Reference proteome</keyword>
<dbReference type="InterPro" id="IPR046267">
    <property type="entry name" value="DUF6300"/>
</dbReference>
<sequence>MTDVKVRAAGGTRCGSCAEALCLTAQVPLPRSTRTRTVGLCPRCDAGRPETQGLLAYFAEHPQVRPEDLHRVSELVGRWLEALTERAERDSSLAADVEAWWAGRTG</sequence>
<dbReference type="EMBL" id="BONJ01000003">
    <property type="protein sequence ID" value="GIG12729.1"/>
    <property type="molecule type" value="Genomic_DNA"/>
</dbReference>
<dbReference type="Pfam" id="PF19817">
    <property type="entry name" value="DUF6300"/>
    <property type="match status" value="1"/>
</dbReference>
<name>A0A8J3LBQ3_9ACTN</name>
<reference evidence="1" key="1">
    <citation type="submission" date="2021-01" db="EMBL/GenBank/DDBJ databases">
        <title>Whole genome shotgun sequence of Catellatospora methionotrophica NBRC 14553.</title>
        <authorList>
            <person name="Komaki H."/>
            <person name="Tamura T."/>
        </authorList>
    </citation>
    <scope>NUCLEOTIDE SEQUENCE</scope>
    <source>
        <strain evidence="1">NBRC 14553</strain>
    </source>
</reference>
<protein>
    <submittedName>
        <fullName evidence="1">Uncharacterized protein</fullName>
    </submittedName>
</protein>
<accession>A0A8J3LBQ3</accession>
<dbReference type="Proteomes" id="UP000660339">
    <property type="component" value="Unassembled WGS sequence"/>
</dbReference>
<gene>
    <name evidence="1" type="ORF">Cme02nite_10610</name>
</gene>
<comment type="caution">
    <text evidence="1">The sequence shown here is derived from an EMBL/GenBank/DDBJ whole genome shotgun (WGS) entry which is preliminary data.</text>
</comment>
<dbReference type="AlphaFoldDB" id="A0A8J3LBQ3"/>
<evidence type="ECO:0000313" key="2">
    <source>
        <dbReference type="Proteomes" id="UP000660339"/>
    </source>
</evidence>
<evidence type="ECO:0000313" key="1">
    <source>
        <dbReference type="EMBL" id="GIG12729.1"/>
    </source>
</evidence>